<dbReference type="RefSeq" id="WP_166948376.1">
    <property type="nucleotide sequence ID" value="NZ_JAARLZ010000005.1"/>
</dbReference>
<dbReference type="Proteomes" id="UP000490980">
    <property type="component" value="Unassembled WGS sequence"/>
</dbReference>
<gene>
    <name evidence="2" type="ORF">HBF25_11175</name>
</gene>
<name>A0A7X5ZIR3_9GAMM</name>
<evidence type="ECO:0000256" key="1">
    <source>
        <dbReference type="SAM" id="Phobius"/>
    </source>
</evidence>
<keyword evidence="3" id="KW-1185">Reference proteome</keyword>
<reference evidence="2 3" key="1">
    <citation type="submission" date="2020-03" db="EMBL/GenBank/DDBJ databases">
        <authorList>
            <person name="Lai Q."/>
        </authorList>
    </citation>
    <scope>NUCLEOTIDE SEQUENCE [LARGE SCALE GENOMIC DNA]</scope>
    <source>
        <strain evidence="2 3">CCUG 25036</strain>
    </source>
</reference>
<accession>A0A7X5ZIR3</accession>
<comment type="caution">
    <text evidence="2">The sequence shown here is derived from an EMBL/GenBank/DDBJ whole genome shotgun (WGS) entry which is preliminary data.</text>
</comment>
<keyword evidence="1" id="KW-0472">Membrane</keyword>
<protein>
    <submittedName>
        <fullName evidence="2">Uncharacterized protein</fullName>
    </submittedName>
</protein>
<feature type="transmembrane region" description="Helical" evidence="1">
    <location>
        <begin position="34"/>
        <end position="54"/>
    </location>
</feature>
<sequence>MFSAFFWCIFGVVLIVVANTWVARIPFARLAAGIALYMQLGGVFSIIAGVVFFFHSGPVTTPTLPTLSYSDEKALWAVAVVPAIIVVMAIAITLSMRADRVRRSLRPEFETANVTLVIHSDGMLHISEPNDLVSKTIPLGRVGFETQYFEADANISAFTLTMILEWPEPIDGLLNPETARVRARTLAVVQASPDTAKALNAWVRKHPVLGPDWGRIGEAWKAACNDLLRYCREQRNAKGAPAIEAIRFEDGPSIDYVAIEKDGSALAGTGTHPHLMPPVALHAVQRKLVVAIDGRFPTFELNDDQVRTLQKMHARGEVRLQQRA</sequence>
<feature type="transmembrane region" description="Helical" evidence="1">
    <location>
        <begin position="74"/>
        <end position="96"/>
    </location>
</feature>
<organism evidence="2 3">
    <name type="scientific">Luteibacter anthropi</name>
    <dbReference type="NCBI Taxonomy" id="564369"/>
    <lineage>
        <taxon>Bacteria</taxon>
        <taxon>Pseudomonadati</taxon>
        <taxon>Pseudomonadota</taxon>
        <taxon>Gammaproteobacteria</taxon>
        <taxon>Lysobacterales</taxon>
        <taxon>Rhodanobacteraceae</taxon>
        <taxon>Luteibacter</taxon>
    </lineage>
</organism>
<dbReference type="EMBL" id="JAARLZ010000005">
    <property type="protein sequence ID" value="NII06950.1"/>
    <property type="molecule type" value="Genomic_DNA"/>
</dbReference>
<feature type="transmembrane region" description="Helical" evidence="1">
    <location>
        <begin position="6"/>
        <end position="22"/>
    </location>
</feature>
<evidence type="ECO:0000313" key="2">
    <source>
        <dbReference type="EMBL" id="NII06950.1"/>
    </source>
</evidence>
<proteinExistence type="predicted"/>
<keyword evidence="1" id="KW-0812">Transmembrane</keyword>
<dbReference type="AlphaFoldDB" id="A0A7X5ZIR3"/>
<keyword evidence="1" id="KW-1133">Transmembrane helix</keyword>
<evidence type="ECO:0000313" key="3">
    <source>
        <dbReference type="Proteomes" id="UP000490980"/>
    </source>
</evidence>